<dbReference type="GO" id="GO:0003677">
    <property type="term" value="F:DNA binding"/>
    <property type="evidence" value="ECO:0007669"/>
    <property type="project" value="InterPro"/>
</dbReference>
<dbReference type="Pfam" id="PF00172">
    <property type="entry name" value="Zn_clus"/>
    <property type="match status" value="1"/>
</dbReference>
<keyword evidence="5" id="KW-0539">Nucleus</keyword>
<dbReference type="PROSITE" id="PS00028">
    <property type="entry name" value="ZINC_FINGER_C2H2_1"/>
    <property type="match status" value="2"/>
</dbReference>
<dbReference type="SMART" id="SM00066">
    <property type="entry name" value="GAL4"/>
    <property type="match status" value="1"/>
</dbReference>
<dbReference type="PROSITE" id="PS00463">
    <property type="entry name" value="ZN2_CY6_FUNGAL_1"/>
    <property type="match status" value="1"/>
</dbReference>
<reference evidence="10" key="1">
    <citation type="journal article" date="2023" name="Mol. Phylogenet. Evol.">
        <title>Genome-scale phylogeny and comparative genomics of the fungal order Sordariales.</title>
        <authorList>
            <person name="Hensen N."/>
            <person name="Bonometti L."/>
            <person name="Westerberg I."/>
            <person name="Brannstrom I.O."/>
            <person name="Guillou S."/>
            <person name="Cros-Aarteil S."/>
            <person name="Calhoun S."/>
            <person name="Haridas S."/>
            <person name="Kuo A."/>
            <person name="Mondo S."/>
            <person name="Pangilinan J."/>
            <person name="Riley R."/>
            <person name="LaButti K."/>
            <person name="Andreopoulos B."/>
            <person name="Lipzen A."/>
            <person name="Chen C."/>
            <person name="Yan M."/>
            <person name="Daum C."/>
            <person name="Ng V."/>
            <person name="Clum A."/>
            <person name="Steindorff A."/>
            <person name="Ohm R.A."/>
            <person name="Martin F."/>
            <person name="Silar P."/>
            <person name="Natvig D.O."/>
            <person name="Lalanne C."/>
            <person name="Gautier V."/>
            <person name="Ament-Velasquez S.L."/>
            <person name="Kruys A."/>
            <person name="Hutchinson M.I."/>
            <person name="Powell A.J."/>
            <person name="Barry K."/>
            <person name="Miller A.N."/>
            <person name="Grigoriev I.V."/>
            <person name="Debuchy R."/>
            <person name="Gladieux P."/>
            <person name="Hiltunen Thoren M."/>
            <person name="Johannesson H."/>
        </authorList>
    </citation>
    <scope>NUCLEOTIDE SEQUENCE</scope>
    <source>
        <strain evidence="10">CBS 333.67</strain>
    </source>
</reference>
<dbReference type="Gene3D" id="3.30.160.60">
    <property type="entry name" value="Classic Zinc Finger"/>
    <property type="match status" value="1"/>
</dbReference>
<dbReference type="GeneID" id="87881954"/>
<sequence length="1004" mass="111535">MASPIEYLIHPNHPPPSAPPSKPAIEIGQKITAPVRSAALYPGLSVPFNGSEGRAPAPPPLARSNSGSEHGAAPTATGNHSKTQSLYQCADCLRRYSRPEHLQRHIAAHTLGKRFTCDICSKGFARADLLKRHRANHQDDNGPKRRRFNIAPSASRVAHACQACAKARVKCEEIKPCTRCKNRGLACEVSSSEDAAACLVHLSANINNHMGNHESTPDSCYASSLTVGQPQYHASVGSAPSSFHQSASPEESKEGIVTPANLPYPDDGQLATPDTSNQSIPDYFQSYAPSGEGYASEEHVRPPFPDFLGNVLYNQPLDNPPSAQGTTMQQPMLDFYDDANLDFKEFDFGLLDHWTFDATRTAEDQTAGTEDSTGITAMRSTLAKIWTDSPWRWSPQKTDSCFSEQSHLPLPSPSRAAHDARPPDHINAINRVTQDRLQGSCRDKILAIVLGTCRESRMASRVASSFPSVETMDSWINIFLAAHLCQVSSWAHYGSFSLNSQCPEWLAMAAAAGAVLTPAPPFRRFGYALQEAIRVAIPEKFDENNKNITELDKVQALVLVQDVGLWSGNRRKMEIAECHLSIPIAMMRYRGKFGASAYPDITVYPSDEGRVLEEKWKRWYQLESWKRLVFHAYLRDAQVSMIQCNNPSMSYAELTLPLPCSKELWFARSAEEFKIRYLESGTHGGGKRLPTLGDLFRNINALSENHHRLDVQFGVSIYLHGFWSQIWEYRQLSSVYSPSSFTTPTADNNTTPTAMAILLDHRRTDLQSQLKSFQAVAQGWHEMLSARESMLLHLLLLNLHVSIVDLQLFLGKEGEDQARRVYPALQRWAATPEARQALWHAAQVFRQGRMFPRGHLKDFWSVAVSHASLCVWTYGVVVRASRRNNGVHQGQQIYSQQEQQVVCLDGEESEESSAVIQGWILYGQGRPAIRGVLLEHGDHGDHHQQADGRVVECLLEDPAGCMAVAQEILRANFVGVWESLPPLSENVILVLKQLEKAAWAVGLG</sequence>
<keyword evidence="2" id="KW-0862">Zinc</keyword>
<feature type="region of interest" description="Disordered" evidence="7">
    <location>
        <begin position="50"/>
        <end position="81"/>
    </location>
</feature>
<keyword evidence="4" id="KW-0804">Transcription</keyword>
<feature type="compositionally biased region" description="Polar residues" evidence="7">
    <location>
        <begin position="238"/>
        <end position="249"/>
    </location>
</feature>
<dbReference type="SMART" id="SM00355">
    <property type="entry name" value="ZnF_C2H2"/>
    <property type="match status" value="2"/>
</dbReference>
<dbReference type="InterPro" id="IPR001138">
    <property type="entry name" value="Zn2Cys6_DnaBD"/>
</dbReference>
<feature type="domain" description="Zn(2)-C6 fungal-type" evidence="8">
    <location>
        <begin position="160"/>
        <end position="189"/>
    </location>
</feature>
<evidence type="ECO:0000256" key="3">
    <source>
        <dbReference type="ARBA" id="ARBA00023015"/>
    </source>
</evidence>
<dbReference type="PROSITE" id="PS50157">
    <property type="entry name" value="ZINC_FINGER_C2H2_2"/>
    <property type="match status" value="2"/>
</dbReference>
<evidence type="ECO:0000256" key="5">
    <source>
        <dbReference type="ARBA" id="ARBA00023242"/>
    </source>
</evidence>
<dbReference type="GO" id="GO:0006351">
    <property type="term" value="P:DNA-templated transcription"/>
    <property type="evidence" value="ECO:0007669"/>
    <property type="project" value="InterPro"/>
</dbReference>
<evidence type="ECO:0000256" key="4">
    <source>
        <dbReference type="ARBA" id="ARBA00023163"/>
    </source>
</evidence>
<evidence type="ECO:0000256" key="1">
    <source>
        <dbReference type="ARBA" id="ARBA00022723"/>
    </source>
</evidence>
<keyword evidence="3" id="KW-0805">Transcription regulation</keyword>
<reference evidence="10" key="2">
    <citation type="submission" date="2023-06" db="EMBL/GenBank/DDBJ databases">
        <authorList>
            <consortium name="Lawrence Berkeley National Laboratory"/>
            <person name="Mondo S.J."/>
            <person name="Hensen N."/>
            <person name="Bonometti L."/>
            <person name="Westerberg I."/>
            <person name="Brannstrom I.O."/>
            <person name="Guillou S."/>
            <person name="Cros-Aarteil S."/>
            <person name="Calhoun S."/>
            <person name="Haridas S."/>
            <person name="Kuo A."/>
            <person name="Pangilinan J."/>
            <person name="Riley R."/>
            <person name="Labutti K."/>
            <person name="Andreopoulos B."/>
            <person name="Lipzen A."/>
            <person name="Chen C."/>
            <person name="Yanf M."/>
            <person name="Daum C."/>
            <person name="Ng V."/>
            <person name="Clum A."/>
            <person name="Steindorff A."/>
            <person name="Ohm R."/>
            <person name="Martin F."/>
            <person name="Silar P."/>
            <person name="Natvig D."/>
            <person name="Lalanne C."/>
            <person name="Gautier V."/>
            <person name="Ament-Velasquez S.L."/>
            <person name="Kruys A."/>
            <person name="Hutchinson M.I."/>
            <person name="Powell A.J."/>
            <person name="Barry K."/>
            <person name="Miller A.N."/>
            <person name="Grigoriev I.V."/>
            <person name="Debuchy R."/>
            <person name="Gladieux P."/>
            <person name="Thoren M.H."/>
            <person name="Johannesson H."/>
        </authorList>
    </citation>
    <scope>NUCLEOTIDE SEQUENCE</scope>
    <source>
        <strain evidence="10">CBS 333.67</strain>
    </source>
</reference>
<dbReference type="AlphaFoldDB" id="A0AAJ0H1Q1"/>
<evidence type="ECO:0000313" key="10">
    <source>
        <dbReference type="EMBL" id="KAK3310107.1"/>
    </source>
</evidence>
<dbReference type="Proteomes" id="UP001273166">
    <property type="component" value="Unassembled WGS sequence"/>
</dbReference>
<dbReference type="GO" id="GO:0000981">
    <property type="term" value="F:DNA-binding transcription factor activity, RNA polymerase II-specific"/>
    <property type="evidence" value="ECO:0007669"/>
    <property type="project" value="InterPro"/>
</dbReference>
<dbReference type="CDD" id="cd00067">
    <property type="entry name" value="GAL4"/>
    <property type="match status" value="1"/>
</dbReference>
<dbReference type="PANTHER" id="PTHR47660">
    <property type="entry name" value="TRANSCRIPTION FACTOR WITH C2H2 AND ZN(2)-CYS(6) DNA BINDING DOMAIN (EUROFUNG)-RELATED-RELATED"/>
    <property type="match status" value="1"/>
</dbReference>
<dbReference type="PANTHER" id="PTHR47660:SF2">
    <property type="entry name" value="TRANSCRIPTION FACTOR WITH C2H2 AND ZN(2)-CYS(6) DNA BINDING DOMAIN (EUROFUNG)"/>
    <property type="match status" value="1"/>
</dbReference>
<comment type="caution">
    <text evidence="10">The sequence shown here is derived from an EMBL/GenBank/DDBJ whole genome shotgun (WGS) entry which is preliminary data.</text>
</comment>
<feature type="region of interest" description="Disordered" evidence="7">
    <location>
        <begin position="232"/>
        <end position="299"/>
    </location>
</feature>
<organism evidence="10 11">
    <name type="scientific">Chaetomium strumarium</name>
    <dbReference type="NCBI Taxonomy" id="1170767"/>
    <lineage>
        <taxon>Eukaryota</taxon>
        <taxon>Fungi</taxon>
        <taxon>Dikarya</taxon>
        <taxon>Ascomycota</taxon>
        <taxon>Pezizomycotina</taxon>
        <taxon>Sordariomycetes</taxon>
        <taxon>Sordariomycetidae</taxon>
        <taxon>Sordariales</taxon>
        <taxon>Chaetomiaceae</taxon>
        <taxon>Chaetomium</taxon>
    </lineage>
</organism>
<evidence type="ECO:0000259" key="9">
    <source>
        <dbReference type="PROSITE" id="PS50157"/>
    </source>
</evidence>
<dbReference type="RefSeq" id="XP_062725887.1">
    <property type="nucleotide sequence ID" value="XM_062863125.1"/>
</dbReference>
<dbReference type="InterPro" id="IPR007219">
    <property type="entry name" value="XnlR_reg_dom"/>
</dbReference>
<dbReference type="GO" id="GO:0008270">
    <property type="term" value="F:zinc ion binding"/>
    <property type="evidence" value="ECO:0007669"/>
    <property type="project" value="UniProtKB-KW"/>
</dbReference>
<dbReference type="SUPFAM" id="SSF57701">
    <property type="entry name" value="Zn2/Cys6 DNA-binding domain"/>
    <property type="match status" value="1"/>
</dbReference>
<dbReference type="EMBL" id="JAUDZG010000001">
    <property type="protein sequence ID" value="KAK3310107.1"/>
    <property type="molecule type" value="Genomic_DNA"/>
</dbReference>
<dbReference type="Pfam" id="PF00096">
    <property type="entry name" value="zf-C2H2"/>
    <property type="match status" value="2"/>
</dbReference>
<dbReference type="PROSITE" id="PS50048">
    <property type="entry name" value="ZN2_CY6_FUNGAL_2"/>
    <property type="match status" value="1"/>
</dbReference>
<evidence type="ECO:0000313" key="11">
    <source>
        <dbReference type="Proteomes" id="UP001273166"/>
    </source>
</evidence>
<evidence type="ECO:0000259" key="8">
    <source>
        <dbReference type="PROSITE" id="PS50048"/>
    </source>
</evidence>
<proteinExistence type="predicted"/>
<dbReference type="Pfam" id="PF04082">
    <property type="entry name" value="Fungal_trans"/>
    <property type="match status" value="1"/>
</dbReference>
<keyword evidence="6" id="KW-0863">Zinc-finger</keyword>
<dbReference type="InterPro" id="IPR036864">
    <property type="entry name" value="Zn2-C6_fun-type_DNA-bd_sf"/>
</dbReference>
<dbReference type="SUPFAM" id="SSF57667">
    <property type="entry name" value="beta-beta-alpha zinc fingers"/>
    <property type="match status" value="1"/>
</dbReference>
<dbReference type="Gene3D" id="4.10.240.10">
    <property type="entry name" value="Zn(2)-C6 fungal-type DNA-binding domain"/>
    <property type="match status" value="1"/>
</dbReference>
<evidence type="ECO:0000256" key="2">
    <source>
        <dbReference type="ARBA" id="ARBA00022833"/>
    </source>
</evidence>
<name>A0AAJ0H1Q1_9PEZI</name>
<evidence type="ECO:0000256" key="7">
    <source>
        <dbReference type="SAM" id="MobiDB-lite"/>
    </source>
</evidence>
<dbReference type="InterPro" id="IPR013087">
    <property type="entry name" value="Znf_C2H2_type"/>
</dbReference>
<accession>A0AAJ0H1Q1</accession>
<dbReference type="InterPro" id="IPR036236">
    <property type="entry name" value="Znf_C2H2_sf"/>
</dbReference>
<feature type="domain" description="C2H2-type" evidence="9">
    <location>
        <begin position="87"/>
        <end position="114"/>
    </location>
</feature>
<gene>
    <name evidence="10" type="ORF">B0T15DRAFT_24611</name>
</gene>
<feature type="domain" description="C2H2-type" evidence="9">
    <location>
        <begin position="115"/>
        <end position="142"/>
    </location>
</feature>
<evidence type="ECO:0000256" key="6">
    <source>
        <dbReference type="PROSITE-ProRule" id="PRU00042"/>
    </source>
</evidence>
<keyword evidence="1" id="KW-0479">Metal-binding</keyword>
<protein>
    <submittedName>
        <fullName evidence="10">Uncharacterized protein</fullName>
    </submittedName>
</protein>
<keyword evidence="11" id="KW-1185">Reference proteome</keyword>